<dbReference type="SUPFAM" id="SSF143990">
    <property type="entry name" value="YbiA-like"/>
    <property type="match status" value="2"/>
</dbReference>
<dbReference type="Proteomes" id="UP001608902">
    <property type="component" value="Unassembled WGS sequence"/>
</dbReference>
<dbReference type="Gene3D" id="1.10.357.40">
    <property type="entry name" value="YbiA-like"/>
    <property type="match status" value="2"/>
</dbReference>
<comment type="caution">
    <text evidence="2">The sequence shown here is derived from an EMBL/GenBank/DDBJ whole genome shotgun (WGS) entry which is preliminary data.</text>
</comment>
<evidence type="ECO:0000313" key="2">
    <source>
        <dbReference type="EMBL" id="MFH4980210.1"/>
    </source>
</evidence>
<proteinExistence type="predicted"/>
<dbReference type="EMBL" id="JBGFUD010005221">
    <property type="protein sequence ID" value="MFH4980210.1"/>
    <property type="molecule type" value="Genomic_DNA"/>
</dbReference>
<dbReference type="InterPro" id="IPR012816">
    <property type="entry name" value="NADAR"/>
</dbReference>
<keyword evidence="3" id="KW-1185">Reference proteome</keyword>
<name>A0ABD6EJR6_9BILA</name>
<feature type="compositionally biased region" description="Acidic residues" evidence="1">
    <location>
        <begin position="646"/>
        <end position="658"/>
    </location>
</feature>
<feature type="compositionally biased region" description="Basic and acidic residues" evidence="1">
    <location>
        <begin position="526"/>
        <end position="549"/>
    </location>
</feature>
<dbReference type="AlphaFoldDB" id="A0ABD6EJR6"/>
<evidence type="ECO:0000256" key="1">
    <source>
        <dbReference type="SAM" id="MobiDB-lite"/>
    </source>
</evidence>
<protein>
    <recommendedName>
        <fullName evidence="4">NADAR domain-containing protein</fullName>
    </recommendedName>
</protein>
<reference evidence="2 3" key="1">
    <citation type="submission" date="2024-08" db="EMBL/GenBank/DDBJ databases">
        <title>Gnathostoma spinigerum genome.</title>
        <authorList>
            <person name="Gonzalez-Bertolin B."/>
            <person name="Monzon S."/>
            <person name="Zaballos A."/>
            <person name="Jimenez P."/>
            <person name="Dekumyoy P."/>
            <person name="Varona S."/>
            <person name="Cuesta I."/>
            <person name="Sumanam S."/>
            <person name="Adisakwattana P."/>
            <person name="Gasser R.B."/>
            <person name="Hernandez-Gonzalez A."/>
            <person name="Young N.D."/>
            <person name="Perteguer M.J."/>
        </authorList>
    </citation>
    <scope>NUCLEOTIDE SEQUENCE [LARGE SCALE GENOMIC DNA]</scope>
    <source>
        <strain evidence="2">AL3</strain>
        <tissue evidence="2">Liver</tissue>
    </source>
</reference>
<evidence type="ECO:0008006" key="4">
    <source>
        <dbReference type="Google" id="ProtNLM"/>
    </source>
</evidence>
<sequence>MKGERYRSVEHYAYQRLFDALRLDDKCIEKIKTTIHPCDVATVAGRVFKQQEVSDVLLESKIGRLDRWRQSAMKHKMTKNDFLQQLLLATGHAILVDTTDGDEQWTSGIDEFELQHLLSKQYINPLNLLEWMTERVKAPAVLQHIKGNKTGLLLMELRSKFATSLSTSSRISLISPLLSANALRTLVSAHMICFTMESVFHFLYPANIRPSIGSDKILPSPAHFVATQAIKYFNFCKDDADWIMESEQSLECWHRLYLAIEKSNASLEIVQGWFMEERQKSIKAGLALMFEQHPPLMRTLLDTGDALLVYCSRFSTLEAELTVGMRERDLRAWLLLTDLDTKQFFDLTLCPMALRPSYLGGNRLGYILMELRREFVLRGVFPQQYPELPISAESILGSESAAESYVASHPFSNLDEANFRTTWANPFLLYAKEKKENDLWILANSQKAPPKLMSVDEEKITALLEEIDEEENPSEEVLLNYSSEDIRSLFMKLSLRLQNELAEYESQNADINYLAKEITSMQSSKRALETRKHPPETQRPERREKRDLPPHSLSQRPTPAPLRSFTPPRKWDESPSRKWEDRRKFLMRRHSPDIRSERTERPQRRRSPFHPKLMPVSPPSVKESSPQKDNSPPPSKQAKPAKPPVDESELSEGEIVSD</sequence>
<dbReference type="CDD" id="cd15457">
    <property type="entry name" value="NADAR"/>
    <property type="match status" value="1"/>
</dbReference>
<organism evidence="2 3">
    <name type="scientific">Gnathostoma spinigerum</name>
    <dbReference type="NCBI Taxonomy" id="75299"/>
    <lineage>
        <taxon>Eukaryota</taxon>
        <taxon>Metazoa</taxon>
        <taxon>Ecdysozoa</taxon>
        <taxon>Nematoda</taxon>
        <taxon>Chromadorea</taxon>
        <taxon>Rhabditida</taxon>
        <taxon>Spirurina</taxon>
        <taxon>Gnathostomatomorpha</taxon>
        <taxon>Gnathostomatoidea</taxon>
        <taxon>Gnathostomatidae</taxon>
        <taxon>Gnathostoma</taxon>
    </lineage>
</organism>
<dbReference type="InterPro" id="IPR037238">
    <property type="entry name" value="YbiA-like_sf"/>
</dbReference>
<feature type="region of interest" description="Disordered" evidence="1">
    <location>
        <begin position="522"/>
        <end position="658"/>
    </location>
</feature>
<gene>
    <name evidence="2" type="ORF">AB6A40_006919</name>
</gene>
<accession>A0ABD6EJR6</accession>
<feature type="compositionally biased region" description="Basic and acidic residues" evidence="1">
    <location>
        <begin position="569"/>
        <end position="602"/>
    </location>
</feature>
<evidence type="ECO:0000313" key="3">
    <source>
        <dbReference type="Proteomes" id="UP001608902"/>
    </source>
</evidence>